<reference evidence="2 3" key="1">
    <citation type="journal article" date="2012" name="BMC Genomics">
        <title>Complete genome sequence of Saccharothrix espanaensis DSM 44229T and comparison to the other completely sequenced Pseudonocardiaceae.</title>
        <authorList>
            <person name="Strobel T."/>
            <person name="Al-Dilaimi A."/>
            <person name="Blom J."/>
            <person name="Gessner A."/>
            <person name="Kalinowski J."/>
            <person name="Luzhetska M."/>
            <person name="Puhler A."/>
            <person name="Szczepanowski R."/>
            <person name="Bechthold A."/>
            <person name="Ruckert C."/>
        </authorList>
    </citation>
    <scope>NUCLEOTIDE SEQUENCE [LARGE SCALE GENOMIC DNA]</scope>
    <source>
        <strain evidence="3">ATCC 51144 / DSM 44229 / JCM 9112 / NBRC 15066 / NRRL 15764</strain>
    </source>
</reference>
<dbReference type="AlphaFoldDB" id="K0K5Z7"/>
<evidence type="ECO:0000313" key="3">
    <source>
        <dbReference type="Proteomes" id="UP000006281"/>
    </source>
</evidence>
<gene>
    <name evidence="2" type="ordered locus">BN6_50370</name>
</gene>
<dbReference type="GO" id="GO:0003677">
    <property type="term" value="F:DNA binding"/>
    <property type="evidence" value="ECO:0007669"/>
    <property type="project" value="InterPro"/>
</dbReference>
<protein>
    <recommendedName>
        <fullName evidence="1">HTH luxR-type domain-containing protein</fullName>
    </recommendedName>
</protein>
<dbReference type="InterPro" id="IPR036388">
    <property type="entry name" value="WH-like_DNA-bd_sf"/>
</dbReference>
<dbReference type="HOGENOM" id="CLU_1495177_0_0_11"/>
<sequence>MSENCGKWRGADLSGGFTAEAPIASGGLARSVATSAALTIALLTWPAVREWMGVMDNGRNGRLNCEHHSVCVREHGFGQVFSGPVSPATAGSADCTALQVDCWTLSSLQAKILEGVAAGFSSGRLSRELYFSAKTIDYHVRVMSDKLLVPNRVSLVSKAFVLELLRTDSWPPRVAWETVN</sequence>
<dbReference type="PATRIC" id="fig|1179773.3.peg.5057"/>
<dbReference type="STRING" id="1179773.BN6_50370"/>
<dbReference type="InterPro" id="IPR000792">
    <property type="entry name" value="Tscrpt_reg_LuxR_C"/>
</dbReference>
<dbReference type="SUPFAM" id="SSF46894">
    <property type="entry name" value="C-terminal effector domain of the bipartite response regulators"/>
    <property type="match status" value="1"/>
</dbReference>
<evidence type="ECO:0000259" key="1">
    <source>
        <dbReference type="SMART" id="SM00421"/>
    </source>
</evidence>
<dbReference type="eggNOG" id="COG2197">
    <property type="taxonomic scope" value="Bacteria"/>
</dbReference>
<dbReference type="KEGG" id="sesp:BN6_50370"/>
<keyword evidence="3" id="KW-1185">Reference proteome</keyword>
<dbReference type="Gene3D" id="1.10.10.10">
    <property type="entry name" value="Winged helix-like DNA-binding domain superfamily/Winged helix DNA-binding domain"/>
    <property type="match status" value="1"/>
</dbReference>
<proteinExistence type="predicted"/>
<dbReference type="Pfam" id="PF00196">
    <property type="entry name" value="GerE"/>
    <property type="match status" value="1"/>
</dbReference>
<accession>K0K5Z7</accession>
<organism evidence="2 3">
    <name type="scientific">Saccharothrix espanaensis (strain ATCC 51144 / DSM 44229 / JCM 9112 / NBRC 15066 / NRRL 15764)</name>
    <dbReference type="NCBI Taxonomy" id="1179773"/>
    <lineage>
        <taxon>Bacteria</taxon>
        <taxon>Bacillati</taxon>
        <taxon>Actinomycetota</taxon>
        <taxon>Actinomycetes</taxon>
        <taxon>Pseudonocardiales</taxon>
        <taxon>Pseudonocardiaceae</taxon>
        <taxon>Saccharothrix</taxon>
    </lineage>
</organism>
<dbReference type="GO" id="GO:0006355">
    <property type="term" value="P:regulation of DNA-templated transcription"/>
    <property type="evidence" value="ECO:0007669"/>
    <property type="project" value="InterPro"/>
</dbReference>
<dbReference type="InterPro" id="IPR016032">
    <property type="entry name" value="Sig_transdc_resp-reg_C-effctor"/>
</dbReference>
<dbReference type="SMART" id="SM00421">
    <property type="entry name" value="HTH_LUXR"/>
    <property type="match status" value="1"/>
</dbReference>
<dbReference type="EMBL" id="HE804045">
    <property type="protein sequence ID" value="CCH32304.1"/>
    <property type="molecule type" value="Genomic_DNA"/>
</dbReference>
<evidence type="ECO:0000313" key="2">
    <source>
        <dbReference type="EMBL" id="CCH32304.1"/>
    </source>
</evidence>
<name>K0K5Z7_SACES</name>
<dbReference type="Proteomes" id="UP000006281">
    <property type="component" value="Chromosome"/>
</dbReference>
<feature type="domain" description="HTH luxR-type" evidence="1">
    <location>
        <begin position="102"/>
        <end position="159"/>
    </location>
</feature>